<dbReference type="EMBL" id="JAVIPQ010000013">
    <property type="protein sequence ID" value="MDQ9554113.1"/>
    <property type="molecule type" value="Genomic_DNA"/>
</dbReference>
<reference evidence="1 2" key="1">
    <citation type="submission" date="2023-07" db="EMBL/GenBank/DDBJ databases">
        <title>Pathogens genome sequencing project 196.</title>
        <authorList>
            <person name="Cao X."/>
        </authorList>
    </citation>
    <scope>NUCLEOTIDE SEQUENCE [LARGE SCALE GENOMIC DNA]</scope>
    <source>
        <strain evidence="1 2">SM41</strain>
    </source>
</reference>
<dbReference type="SUPFAM" id="SSF47413">
    <property type="entry name" value="lambda repressor-like DNA-binding domains"/>
    <property type="match status" value="1"/>
</dbReference>
<name>A0ABD5BC82_SERMA</name>
<dbReference type="InterPro" id="IPR010982">
    <property type="entry name" value="Lambda_DNA-bd_dom_sf"/>
</dbReference>
<dbReference type="RefSeq" id="WP_072270292.1">
    <property type="nucleotide sequence ID" value="NZ_CADDTT010000004.1"/>
</dbReference>
<gene>
    <name evidence="1" type="ORF">RF091_00950</name>
</gene>
<evidence type="ECO:0000313" key="2">
    <source>
        <dbReference type="Proteomes" id="UP001234811"/>
    </source>
</evidence>
<proteinExistence type="predicted"/>
<sequence>MLKEKVVKHYGSQRAISAALGVSDSAVSQWGEVIPERIALKLSRITDGVLVYDPSFYKKSTAPAA</sequence>
<organism evidence="1 2">
    <name type="scientific">Serratia marcescens</name>
    <dbReference type="NCBI Taxonomy" id="615"/>
    <lineage>
        <taxon>Bacteria</taxon>
        <taxon>Pseudomonadati</taxon>
        <taxon>Pseudomonadota</taxon>
        <taxon>Gammaproteobacteria</taxon>
        <taxon>Enterobacterales</taxon>
        <taxon>Yersiniaceae</taxon>
        <taxon>Serratia</taxon>
    </lineage>
</organism>
<dbReference type="Proteomes" id="UP001234811">
    <property type="component" value="Unassembled WGS sequence"/>
</dbReference>
<dbReference type="Gene3D" id="1.10.260.40">
    <property type="entry name" value="lambda repressor-like DNA-binding domains"/>
    <property type="match status" value="1"/>
</dbReference>
<evidence type="ECO:0000313" key="1">
    <source>
        <dbReference type="EMBL" id="MDQ9554113.1"/>
    </source>
</evidence>
<comment type="caution">
    <text evidence="1">The sequence shown here is derived from an EMBL/GenBank/DDBJ whole genome shotgun (WGS) entry which is preliminary data.</text>
</comment>
<dbReference type="AlphaFoldDB" id="A0ABD5BC82"/>
<protein>
    <submittedName>
        <fullName evidence="1">Cro/CI family transcriptional regulator</fullName>
    </submittedName>
</protein>
<dbReference type="Pfam" id="PF14549">
    <property type="entry name" value="P22_Cro"/>
    <property type="match status" value="1"/>
</dbReference>
<accession>A0ABD5BC82</accession>